<name>A0A109RD21_9LACT</name>
<feature type="domain" description="NADPH-dependent FMN reductase-like" evidence="1">
    <location>
        <begin position="3"/>
        <end position="146"/>
    </location>
</feature>
<sequence>MKKIAAIVGTNSKQSTNRDLLNYMKDHFKDQAQFDIIEIDGLPLFAKNEEGKVPELALKIGERIDQADGVVISTPEYNHSITSALTNALHWLSYHQYPLADKPVMITGASYGRLGSSRAQMHLRQILDSPDIRSRVMPNEEFLLGFSLQAFDEDGALKDPGEVKQLEEMFDSFLRYIDNTNEFVANNADVKAEVKNFSWQDEAEKGDA</sequence>
<evidence type="ECO:0000313" key="4">
    <source>
        <dbReference type="Proteomes" id="UP000069912"/>
    </source>
</evidence>
<dbReference type="PANTHER" id="PTHR30543:SF21">
    <property type="entry name" value="NAD(P)H-DEPENDENT FMN REDUCTASE LOT6"/>
    <property type="match status" value="1"/>
</dbReference>
<evidence type="ECO:0000313" key="3">
    <source>
        <dbReference type="EMBL" id="PKZ21433.1"/>
    </source>
</evidence>
<dbReference type="GeneID" id="92903077"/>
<dbReference type="GO" id="GO:0005829">
    <property type="term" value="C:cytosol"/>
    <property type="evidence" value="ECO:0007669"/>
    <property type="project" value="TreeGrafter"/>
</dbReference>
<reference evidence="2 4" key="1">
    <citation type="journal article" date="2016" name="Genome Announc.">
        <title>Complete Genome Sequences of Aerococcus christensenii CCUG 28831T, Aerococcus sanguinicola CCUG 43001T, Aerococcus urinae CCUG 36881T, Aerococcus urinaeequi CCUG 28094T, Aerococcus urinaehominis CCUG 42038 BT, and Aerococcus viridans CCUG 4311T.</title>
        <authorList>
            <person name="Carkaci D."/>
            <person name="Dargis R."/>
            <person name="Nielsen X.C."/>
            <person name="Skovgaard O."/>
            <person name="Fuursted K."/>
            <person name="Christensen J.J."/>
        </authorList>
    </citation>
    <scope>NUCLEOTIDE SEQUENCE [LARGE SCALE GENOMIC DNA]</scope>
    <source>
        <strain evidence="2 4">CCUG43001</strain>
    </source>
</reference>
<dbReference type="InterPro" id="IPR005025">
    <property type="entry name" value="FMN_Rdtase-like_dom"/>
</dbReference>
<dbReference type="RefSeq" id="WP_067973061.1">
    <property type="nucleotide sequence ID" value="NZ_CAJHKM010000004.1"/>
</dbReference>
<reference evidence="3 5" key="3">
    <citation type="submission" date="2017-12" db="EMBL/GenBank/DDBJ databases">
        <title>Phylogenetic diversity of female urinary microbiome.</title>
        <authorList>
            <person name="Thomas-White K."/>
            <person name="Wolfe A.J."/>
        </authorList>
    </citation>
    <scope>NUCLEOTIDE SEQUENCE [LARGE SCALE GENOMIC DNA]</scope>
    <source>
        <strain evidence="3 5">UMB0139</strain>
    </source>
</reference>
<organism evidence="2 4">
    <name type="scientific">Aerococcus sanguinicola</name>
    <dbReference type="NCBI Taxonomy" id="119206"/>
    <lineage>
        <taxon>Bacteria</taxon>
        <taxon>Bacillati</taxon>
        <taxon>Bacillota</taxon>
        <taxon>Bacilli</taxon>
        <taxon>Lactobacillales</taxon>
        <taxon>Aerococcaceae</taxon>
        <taxon>Aerococcus</taxon>
    </lineage>
</organism>
<proteinExistence type="predicted"/>
<dbReference type="Proteomes" id="UP000234239">
    <property type="component" value="Unassembled WGS sequence"/>
</dbReference>
<reference evidence="4" key="2">
    <citation type="submission" date="2016-01" db="EMBL/GenBank/DDBJ databases">
        <title>Six Aerococcus type strain genome sequencing and assembly using PacBio and Illumina Hiseq.</title>
        <authorList>
            <person name="Carkaci D."/>
            <person name="Dargis R."/>
            <person name="Nielsen X.C."/>
            <person name="Skovgaard O."/>
            <person name="Fuursted K."/>
            <person name="Christensen J.J."/>
        </authorList>
    </citation>
    <scope>NUCLEOTIDE SEQUENCE [LARGE SCALE GENOMIC DNA]</scope>
    <source>
        <strain evidence="4">CCUG43001</strain>
    </source>
</reference>
<keyword evidence="4" id="KW-1185">Reference proteome</keyword>
<protein>
    <submittedName>
        <fullName evidence="3">NAD(P)H-dependent oxidoreductase</fullName>
    </submittedName>
    <submittedName>
        <fullName evidence="2">NADPH-dependent FMN reductase</fullName>
    </submittedName>
</protein>
<dbReference type="InterPro" id="IPR050712">
    <property type="entry name" value="NAD(P)H-dep_reductase"/>
</dbReference>
<dbReference type="Gene3D" id="3.40.50.360">
    <property type="match status" value="1"/>
</dbReference>
<dbReference type="KEGG" id="asan:AWM72_03205"/>
<dbReference type="GO" id="GO:0016491">
    <property type="term" value="F:oxidoreductase activity"/>
    <property type="evidence" value="ECO:0007669"/>
    <property type="project" value="InterPro"/>
</dbReference>
<evidence type="ECO:0000259" key="1">
    <source>
        <dbReference type="Pfam" id="PF03358"/>
    </source>
</evidence>
<dbReference type="Pfam" id="PF03358">
    <property type="entry name" value="FMN_red"/>
    <property type="match status" value="1"/>
</dbReference>
<dbReference type="InterPro" id="IPR029039">
    <property type="entry name" value="Flavoprotein-like_sf"/>
</dbReference>
<evidence type="ECO:0000313" key="5">
    <source>
        <dbReference type="Proteomes" id="UP000234239"/>
    </source>
</evidence>
<evidence type="ECO:0000313" key="2">
    <source>
        <dbReference type="EMBL" id="AMB93834.1"/>
    </source>
</evidence>
<dbReference type="PANTHER" id="PTHR30543">
    <property type="entry name" value="CHROMATE REDUCTASE"/>
    <property type="match status" value="1"/>
</dbReference>
<dbReference type="Proteomes" id="UP000069912">
    <property type="component" value="Chromosome"/>
</dbReference>
<accession>A0A109RD21</accession>
<dbReference type="GO" id="GO:0010181">
    <property type="term" value="F:FMN binding"/>
    <property type="evidence" value="ECO:0007669"/>
    <property type="project" value="TreeGrafter"/>
</dbReference>
<dbReference type="EMBL" id="CP014160">
    <property type="protein sequence ID" value="AMB93834.1"/>
    <property type="molecule type" value="Genomic_DNA"/>
</dbReference>
<dbReference type="AlphaFoldDB" id="A0A109RD21"/>
<dbReference type="SUPFAM" id="SSF52218">
    <property type="entry name" value="Flavoproteins"/>
    <property type="match status" value="1"/>
</dbReference>
<dbReference type="OrthoDB" id="9812295at2"/>
<gene>
    <name evidence="2" type="ORF">AWM72_03205</name>
    <name evidence="3" type="ORF">CYJ28_05880</name>
</gene>
<dbReference type="EMBL" id="PKGY01000003">
    <property type="protein sequence ID" value="PKZ21433.1"/>
    <property type="molecule type" value="Genomic_DNA"/>
</dbReference>